<keyword evidence="2" id="KW-1185">Reference proteome</keyword>
<organism evidence="1 2">
    <name type="scientific">Tenacibaculum phage Gundel_1</name>
    <dbReference type="NCBI Taxonomy" id="2745672"/>
    <lineage>
        <taxon>Viruses</taxon>
        <taxon>Duplodnaviria</taxon>
        <taxon>Heunggongvirae</taxon>
        <taxon>Uroviricota</taxon>
        <taxon>Caudoviricetes</taxon>
        <taxon>Pachyviridae</taxon>
        <taxon>Gundelvirus</taxon>
        <taxon>Gundelvirus Gundel</taxon>
    </lineage>
</organism>
<accession>A0A8E4ZDZ7</accession>
<evidence type="ECO:0000313" key="2">
    <source>
        <dbReference type="Proteomes" id="UP000693868"/>
    </source>
</evidence>
<name>A0A8E4ZDZ7_9CAUD</name>
<dbReference type="InterPro" id="IPR016181">
    <property type="entry name" value="Acyl_CoA_acyltransferase"/>
</dbReference>
<reference evidence="1" key="1">
    <citation type="submission" date="2020-07" db="EMBL/GenBank/DDBJ databases">
        <title>Highly diverse flavobacterial phages as mortality factor during North Sea spring blooms.</title>
        <authorList>
            <person name="Bartlau N."/>
            <person name="Wichels A."/>
            <person name="Krohne G."/>
            <person name="Adriaenssens E.M."/>
            <person name="Heins A."/>
            <person name="Fuchs B.M."/>
            <person name="Amann R."/>
            <person name="Moraru C."/>
        </authorList>
    </citation>
    <scope>NUCLEOTIDE SEQUENCE</scope>
</reference>
<protein>
    <recommendedName>
        <fullName evidence="3">N-acetyltransferase domain-containing protein</fullName>
    </recommendedName>
</protein>
<dbReference type="SUPFAM" id="SSF55729">
    <property type="entry name" value="Acyl-CoA N-acyltransferases (Nat)"/>
    <property type="match status" value="1"/>
</dbReference>
<gene>
    <name evidence="1" type="ORF">Gundel1_71</name>
</gene>
<proteinExistence type="predicted"/>
<dbReference type="Proteomes" id="UP000693868">
    <property type="component" value="Segment"/>
</dbReference>
<evidence type="ECO:0000313" key="1">
    <source>
        <dbReference type="EMBL" id="QQV91507.1"/>
    </source>
</evidence>
<evidence type="ECO:0008006" key="3">
    <source>
        <dbReference type="Google" id="ProtNLM"/>
    </source>
</evidence>
<sequence length="136" mass="15828">MEYTLRHLTEEDYKMLAEWWKLWRWTPVPRVALPDNMEDGILISVNGEPACAGFLYSTSASKVFIMEFIISNPKIKDKEARKKVVDYTIKSIIELAKKAGAVTILSWIKNEHLINKYLDNGFIYGDKNMTNMVYNF</sequence>
<dbReference type="EMBL" id="MT732474">
    <property type="protein sequence ID" value="QQV91507.1"/>
    <property type="molecule type" value="Genomic_DNA"/>
</dbReference>